<protein>
    <recommendedName>
        <fullName evidence="3">F-box domain-containing protein</fullName>
    </recommendedName>
</protein>
<dbReference type="EMBL" id="JAFEKC020000020">
    <property type="protein sequence ID" value="KAK0508525.1"/>
    <property type="molecule type" value="Genomic_DNA"/>
</dbReference>
<dbReference type="AlphaFoldDB" id="A0AA39QSV1"/>
<evidence type="ECO:0008006" key="3">
    <source>
        <dbReference type="Google" id="ProtNLM"/>
    </source>
</evidence>
<evidence type="ECO:0000313" key="1">
    <source>
        <dbReference type="EMBL" id="KAK0508525.1"/>
    </source>
</evidence>
<gene>
    <name evidence="1" type="ORF">JMJ35_008801</name>
</gene>
<accession>A0AA39QSV1</accession>
<name>A0AA39QSV1_9LECA</name>
<evidence type="ECO:0000313" key="2">
    <source>
        <dbReference type="Proteomes" id="UP001166286"/>
    </source>
</evidence>
<keyword evidence="2" id="KW-1185">Reference proteome</keyword>
<sequence length="230" mass="26443">MGVRQRLSDRIKHLLAPKTITQLSPSTTSVESNDKSTDIPSLDNIPPAIFREIGSYLAFFDKASLSRTSKKCRALLGSFKCEDYTSWAAYLCIDANFYPPYQRTYSLPQMMFQEKDQFFAFLNHAVSPEPPSETEVLETFEEVENLFRSYYNIGIKHEWFKDPRVGGMRLEKPTKSGSSIQGLASLRPSPLLSHYFPGQEYPECTLAYFYAERFWKYLMARKTWSVGAFG</sequence>
<reference evidence="1" key="1">
    <citation type="submission" date="2023-03" db="EMBL/GenBank/DDBJ databases">
        <title>Complete genome of Cladonia borealis.</title>
        <authorList>
            <person name="Park H."/>
        </authorList>
    </citation>
    <scope>NUCLEOTIDE SEQUENCE</scope>
    <source>
        <strain evidence="1">ANT050790</strain>
    </source>
</reference>
<organism evidence="1 2">
    <name type="scientific">Cladonia borealis</name>
    <dbReference type="NCBI Taxonomy" id="184061"/>
    <lineage>
        <taxon>Eukaryota</taxon>
        <taxon>Fungi</taxon>
        <taxon>Dikarya</taxon>
        <taxon>Ascomycota</taxon>
        <taxon>Pezizomycotina</taxon>
        <taxon>Lecanoromycetes</taxon>
        <taxon>OSLEUM clade</taxon>
        <taxon>Lecanoromycetidae</taxon>
        <taxon>Lecanorales</taxon>
        <taxon>Lecanorineae</taxon>
        <taxon>Cladoniaceae</taxon>
        <taxon>Cladonia</taxon>
    </lineage>
</organism>
<comment type="caution">
    <text evidence="1">The sequence shown here is derived from an EMBL/GenBank/DDBJ whole genome shotgun (WGS) entry which is preliminary data.</text>
</comment>
<proteinExistence type="predicted"/>
<dbReference type="Proteomes" id="UP001166286">
    <property type="component" value="Unassembled WGS sequence"/>
</dbReference>